<gene>
    <name evidence="1" type="ORF">V6N11_047774</name>
</gene>
<dbReference type="EMBL" id="JBBPBN010000077">
    <property type="protein sequence ID" value="KAK8984553.1"/>
    <property type="molecule type" value="Genomic_DNA"/>
</dbReference>
<sequence length="345" mass="36115">MENPTGVTAATDGLLPFEALGGRPPDAVIAVEESILHERSGPPLDEDRNQVVKKGRNIFNASGVDGSIMPSVSTGSDIFMGGVGGDGFHQSTQVVVGLIQSGPSIPSAKDAARSPRLVPGTCKASFRDMLLGDRAVEDACGRESSATAMVTDVVGDLRKCCALAGDSANIVCNPEGSSVRKDSMVSSKDGETRASVRANLWLMSRVGASIASVTKVVPVATSLQKAKHIVVQVGRGGENHVLREKNGRVLPSLFHGSSKKDRIHGVQGLRGKLKSGSIVKKRDERGSSTVALANCLSSLVSNLNQATGSNQPPVSMEGLQGRGETDVQWSDNMVFDQQVGADMQD</sequence>
<keyword evidence="2" id="KW-1185">Reference proteome</keyword>
<dbReference type="Proteomes" id="UP001396334">
    <property type="component" value="Unassembled WGS sequence"/>
</dbReference>
<organism evidence="1 2">
    <name type="scientific">Hibiscus sabdariffa</name>
    <name type="common">roselle</name>
    <dbReference type="NCBI Taxonomy" id="183260"/>
    <lineage>
        <taxon>Eukaryota</taxon>
        <taxon>Viridiplantae</taxon>
        <taxon>Streptophyta</taxon>
        <taxon>Embryophyta</taxon>
        <taxon>Tracheophyta</taxon>
        <taxon>Spermatophyta</taxon>
        <taxon>Magnoliopsida</taxon>
        <taxon>eudicotyledons</taxon>
        <taxon>Gunneridae</taxon>
        <taxon>Pentapetalae</taxon>
        <taxon>rosids</taxon>
        <taxon>malvids</taxon>
        <taxon>Malvales</taxon>
        <taxon>Malvaceae</taxon>
        <taxon>Malvoideae</taxon>
        <taxon>Hibiscus</taxon>
    </lineage>
</organism>
<reference evidence="1 2" key="1">
    <citation type="journal article" date="2024" name="G3 (Bethesda)">
        <title>Genome assembly of Hibiscus sabdariffa L. provides insights into metabolisms of medicinal natural products.</title>
        <authorList>
            <person name="Kim T."/>
        </authorList>
    </citation>
    <scope>NUCLEOTIDE SEQUENCE [LARGE SCALE GENOMIC DNA]</scope>
    <source>
        <strain evidence="1">TK-2024</strain>
        <tissue evidence="1">Old leaves</tissue>
    </source>
</reference>
<proteinExistence type="predicted"/>
<accession>A0ABR2P7Y4</accession>
<evidence type="ECO:0000313" key="2">
    <source>
        <dbReference type="Proteomes" id="UP001396334"/>
    </source>
</evidence>
<protein>
    <submittedName>
        <fullName evidence="1">Uncharacterized protein</fullName>
    </submittedName>
</protein>
<evidence type="ECO:0000313" key="1">
    <source>
        <dbReference type="EMBL" id="KAK8984553.1"/>
    </source>
</evidence>
<name>A0ABR2P7Y4_9ROSI</name>
<comment type="caution">
    <text evidence="1">The sequence shown here is derived from an EMBL/GenBank/DDBJ whole genome shotgun (WGS) entry which is preliminary data.</text>
</comment>